<dbReference type="UniPathway" id="UPA00056">
    <property type="reaction ID" value="UER00092"/>
</dbReference>
<dbReference type="GO" id="GO:0030145">
    <property type="term" value="F:manganese ion binding"/>
    <property type="evidence" value="ECO:0007669"/>
    <property type="project" value="TreeGrafter"/>
</dbReference>
<dbReference type="Proteomes" id="UP000006034">
    <property type="component" value="Unassembled WGS sequence"/>
</dbReference>
<name>E5Y412_BILW3</name>
<dbReference type="InterPro" id="IPR013512">
    <property type="entry name" value="DXP_reductoisomerase_N"/>
</dbReference>
<dbReference type="SUPFAM" id="SSF55347">
    <property type="entry name" value="Glyceraldehyde-3-phosphate dehydrogenase-like, C-terminal domain"/>
    <property type="match status" value="1"/>
</dbReference>
<feature type="binding site" evidence="9">
    <location>
        <position position="27"/>
    </location>
    <ligand>
        <name>NADPH</name>
        <dbReference type="ChEBI" id="CHEBI:57783"/>
    </ligand>
</feature>
<feature type="binding site" evidence="9">
    <location>
        <position position="55"/>
    </location>
    <ligand>
        <name>NADPH</name>
        <dbReference type="ChEBI" id="CHEBI:57783"/>
    </ligand>
</feature>
<dbReference type="InterPro" id="IPR026877">
    <property type="entry name" value="DXPR_C"/>
</dbReference>
<evidence type="ECO:0000256" key="8">
    <source>
        <dbReference type="ARBA" id="ARBA00048543"/>
    </source>
</evidence>
<feature type="binding site" evidence="9">
    <location>
        <position position="237"/>
    </location>
    <ligand>
        <name>1-deoxy-D-xylulose 5-phosphate</name>
        <dbReference type="ChEBI" id="CHEBI:57792"/>
    </ligand>
</feature>
<dbReference type="FunFam" id="3.40.50.720:FF:000045">
    <property type="entry name" value="1-deoxy-D-xylulose 5-phosphate reductoisomerase"/>
    <property type="match status" value="1"/>
</dbReference>
<dbReference type="STRING" id="563192.HMPREF0179_00923"/>
<feature type="binding site" evidence="9">
    <location>
        <position position="221"/>
    </location>
    <ligand>
        <name>NADPH</name>
        <dbReference type="ChEBI" id="CHEBI:57783"/>
    </ligand>
</feature>
<dbReference type="PANTHER" id="PTHR30525">
    <property type="entry name" value="1-DEOXY-D-XYLULOSE 5-PHOSPHATE REDUCTOISOMERASE"/>
    <property type="match status" value="1"/>
</dbReference>
<feature type="binding site" evidence="9">
    <location>
        <position position="29"/>
    </location>
    <ligand>
        <name>NADPH</name>
        <dbReference type="ChEBI" id="CHEBI:57783"/>
    </ligand>
</feature>
<feature type="binding site" evidence="9">
    <location>
        <position position="237"/>
    </location>
    <ligand>
        <name>Mn(2+)</name>
        <dbReference type="ChEBI" id="CHEBI:29035"/>
    </ligand>
</feature>
<feature type="binding site" evidence="9">
    <location>
        <position position="30"/>
    </location>
    <ligand>
        <name>NADPH</name>
        <dbReference type="ChEBI" id="CHEBI:57783"/>
    </ligand>
</feature>
<evidence type="ECO:0000256" key="9">
    <source>
        <dbReference type="HAMAP-Rule" id="MF_00183"/>
    </source>
</evidence>
<proteinExistence type="inferred from homology"/>
<keyword evidence="14" id="KW-1185">Reference proteome</keyword>
<dbReference type="GO" id="GO:0030604">
    <property type="term" value="F:1-deoxy-D-xylulose-5-phosphate reductoisomerase activity"/>
    <property type="evidence" value="ECO:0007669"/>
    <property type="project" value="UniProtKB-UniRule"/>
</dbReference>
<feature type="binding site" evidence="9">
    <location>
        <position position="53"/>
    </location>
    <ligand>
        <name>NADPH</name>
        <dbReference type="ChEBI" id="CHEBI:57783"/>
    </ligand>
</feature>
<dbReference type="Gene3D" id="3.40.50.720">
    <property type="entry name" value="NAD(P)-binding Rossmann-like Domain"/>
    <property type="match status" value="1"/>
</dbReference>
<dbReference type="InterPro" id="IPR013644">
    <property type="entry name" value="DXP_reductoisomerase_C"/>
</dbReference>
<comment type="similarity">
    <text evidence="2 9">Belongs to the DXR family.</text>
</comment>
<dbReference type="NCBIfam" id="TIGR00243">
    <property type="entry name" value="Dxr"/>
    <property type="match status" value="1"/>
</dbReference>
<dbReference type="OrthoDB" id="9806546at2"/>
<comment type="function">
    <text evidence="9">Catalyzes the NADPH-dependent rearrangement and reduction of 1-deoxy-D-xylulose-5-phosphate (DXP) to 2-C-methyl-D-erythritol 4-phosphate (MEP).</text>
</comment>
<feature type="binding site" evidence="9">
    <location>
        <position position="228"/>
    </location>
    <ligand>
        <name>1-deoxy-D-xylulose 5-phosphate</name>
        <dbReference type="ChEBI" id="CHEBI:57792"/>
    </ligand>
</feature>
<feature type="binding site" evidence="9">
    <location>
        <position position="166"/>
    </location>
    <ligand>
        <name>Mn(2+)</name>
        <dbReference type="ChEBI" id="CHEBI:29035"/>
    </ligand>
</feature>
<dbReference type="HOGENOM" id="CLU_035714_4_0_7"/>
<keyword evidence="7 9" id="KW-0414">Isoprene biosynthesis</keyword>
<reference evidence="13 14" key="2">
    <citation type="submission" date="2013-04" db="EMBL/GenBank/DDBJ databases">
        <title>The Genome Sequence of Bilophila wadsworthia 3_1_6.</title>
        <authorList>
            <consortium name="The Broad Institute Genomics Platform"/>
            <person name="Earl A."/>
            <person name="Ward D."/>
            <person name="Feldgarden M."/>
            <person name="Gevers D."/>
            <person name="Sibley C."/>
            <person name="Strauss J."/>
            <person name="Allen-Vercoe E."/>
            <person name="Walker B."/>
            <person name="Young S."/>
            <person name="Zeng Q."/>
            <person name="Gargeya S."/>
            <person name="Fitzgerald M."/>
            <person name="Haas B."/>
            <person name="Abouelleil A."/>
            <person name="Allen A.W."/>
            <person name="Alvarado L."/>
            <person name="Arachchi H.M."/>
            <person name="Berlin A.M."/>
            <person name="Chapman S.B."/>
            <person name="Gainer-Dewar J."/>
            <person name="Goldberg J."/>
            <person name="Griggs A."/>
            <person name="Gujja S."/>
            <person name="Hansen M."/>
            <person name="Howarth C."/>
            <person name="Imamovic A."/>
            <person name="Ireland A."/>
            <person name="Larimer J."/>
            <person name="McCowan C."/>
            <person name="Murphy C."/>
            <person name="Pearson M."/>
            <person name="Poon T.W."/>
            <person name="Priest M."/>
            <person name="Roberts A."/>
            <person name="Saif S."/>
            <person name="Shea T."/>
            <person name="Sisk P."/>
            <person name="Sykes S."/>
            <person name="Wortman J."/>
            <person name="Nusbaum C."/>
            <person name="Birren B."/>
        </authorList>
    </citation>
    <scope>NUCLEOTIDE SEQUENCE [LARGE SCALE GENOMIC DNA]</scope>
    <source>
        <strain evidence="13 14">3_1_6</strain>
    </source>
</reference>
<feature type="binding site" evidence="9">
    <location>
        <position position="168"/>
    </location>
    <ligand>
        <name>Mn(2+)</name>
        <dbReference type="ChEBI" id="CHEBI:29035"/>
    </ligand>
</feature>
<dbReference type="InterPro" id="IPR003821">
    <property type="entry name" value="DXP_reductoisomerase"/>
</dbReference>
<dbReference type="Gene3D" id="1.10.1740.10">
    <property type="match status" value="1"/>
</dbReference>
<feature type="binding site" evidence="9">
    <location>
        <position position="234"/>
    </location>
    <ligand>
        <name>1-deoxy-D-xylulose 5-phosphate</name>
        <dbReference type="ChEBI" id="CHEBI:57792"/>
    </ligand>
</feature>
<dbReference type="EMBL" id="ADCP02000001">
    <property type="protein sequence ID" value="EFV45212.1"/>
    <property type="molecule type" value="Genomic_DNA"/>
</dbReference>
<keyword evidence="5 9" id="KW-0560">Oxidoreductase</keyword>
<evidence type="ECO:0000259" key="12">
    <source>
        <dbReference type="Pfam" id="PF13288"/>
    </source>
</evidence>
<dbReference type="RefSeq" id="WP_005025519.1">
    <property type="nucleotide sequence ID" value="NZ_KE150238.1"/>
</dbReference>
<keyword evidence="13" id="KW-0413">Isomerase</keyword>
<dbReference type="GO" id="GO:0070402">
    <property type="term" value="F:NADPH binding"/>
    <property type="evidence" value="ECO:0007669"/>
    <property type="project" value="InterPro"/>
</dbReference>
<dbReference type="PANTHER" id="PTHR30525:SF0">
    <property type="entry name" value="1-DEOXY-D-XYLULOSE 5-PHOSPHATE REDUCTOISOMERASE, CHLOROPLASTIC"/>
    <property type="match status" value="1"/>
</dbReference>
<feature type="binding site" evidence="9">
    <location>
        <position position="140"/>
    </location>
    <ligand>
        <name>NADPH</name>
        <dbReference type="ChEBI" id="CHEBI:57783"/>
    </ligand>
</feature>
<dbReference type="Pfam" id="PF08436">
    <property type="entry name" value="DXP_redisom_C"/>
    <property type="match status" value="1"/>
</dbReference>
<dbReference type="SUPFAM" id="SSF51735">
    <property type="entry name" value="NAD(P)-binding Rossmann-fold domains"/>
    <property type="match status" value="1"/>
</dbReference>
<evidence type="ECO:0000256" key="7">
    <source>
        <dbReference type="ARBA" id="ARBA00023229"/>
    </source>
</evidence>
<keyword evidence="3 9" id="KW-0479">Metal-binding</keyword>
<accession>E5Y412</accession>
<evidence type="ECO:0000256" key="1">
    <source>
        <dbReference type="ARBA" id="ARBA00005094"/>
    </source>
</evidence>
<evidence type="ECO:0000313" key="13">
    <source>
        <dbReference type="EMBL" id="EFV45212.1"/>
    </source>
</evidence>
<dbReference type="HAMAP" id="MF_00183">
    <property type="entry name" value="DXP_reductoisom"/>
    <property type="match status" value="1"/>
</dbReference>
<comment type="catalytic activity">
    <reaction evidence="8">
        <text>2-C-methyl-D-erythritol 4-phosphate + NADP(+) = 1-deoxy-D-xylulose 5-phosphate + NADPH + H(+)</text>
        <dbReference type="Rhea" id="RHEA:13717"/>
        <dbReference type="ChEBI" id="CHEBI:15378"/>
        <dbReference type="ChEBI" id="CHEBI:57783"/>
        <dbReference type="ChEBI" id="CHEBI:57792"/>
        <dbReference type="ChEBI" id="CHEBI:58262"/>
        <dbReference type="ChEBI" id="CHEBI:58349"/>
        <dbReference type="EC" id="1.1.1.267"/>
    </reaction>
    <physiologicalReaction direction="right-to-left" evidence="8">
        <dbReference type="Rhea" id="RHEA:13719"/>
    </physiologicalReaction>
</comment>
<dbReference type="InterPro" id="IPR036169">
    <property type="entry name" value="DXPR_C_sf"/>
</dbReference>
<sequence length="402" mass="43214">MIRYITELPSSEWENSFPRPVVLLGSTGSIGVNTLRIIEKHPDLFQVVALAGGRNVERLIEQALRWRPPYLGIQTEEGRKALLAALPSGYEPEILVGPQGYAELASLPEASTILSAQMGAAGLRATMAAAEAGKVICLANKESLVLAGGMLRETCARTGAVILPVDSEHNAVFQGLRGRNTETVRRIILTASGGPFRGKKRDFLATVTPAQALKHPNWSMGAKITIDSASMMNKGLEIIEAHHLYGLPLERIGVLVHPQSLVHSLVEFEDGSLMAQAGTPDMRMPIAYCLAWPLCLDAGVPPLDLARSGALTFEEPDLHSFPCLELACRTIGKGSALPVALNAANEVAVEAFLSGRIGFMDIPDIIGRALDECSAPDPASLEAIETLDHETRLRVGLWIEKV</sequence>
<comment type="cofactor">
    <cofactor evidence="9">
        <name>Mg(2+)</name>
        <dbReference type="ChEBI" id="CHEBI:18420"/>
    </cofactor>
    <cofactor evidence="9">
        <name>Mn(2+)</name>
        <dbReference type="ChEBI" id="CHEBI:29035"/>
    </cofactor>
</comment>
<feature type="binding site" evidence="9">
    <location>
        <position position="141"/>
    </location>
    <ligand>
        <name>1-deoxy-D-xylulose 5-phosphate</name>
        <dbReference type="ChEBI" id="CHEBI:57792"/>
    </ligand>
</feature>
<feature type="binding site" evidence="9">
    <location>
        <position position="168"/>
    </location>
    <ligand>
        <name>1-deoxy-D-xylulose 5-phosphate</name>
        <dbReference type="ChEBI" id="CHEBI:57792"/>
    </ligand>
</feature>
<feature type="domain" description="1-deoxy-D-xylulose 5-phosphate reductoisomerase N-terminal" evidence="10">
    <location>
        <begin position="21"/>
        <end position="148"/>
    </location>
</feature>
<evidence type="ECO:0000256" key="6">
    <source>
        <dbReference type="ARBA" id="ARBA00023211"/>
    </source>
</evidence>
<gene>
    <name evidence="9" type="primary">dxr</name>
    <name evidence="13" type="ORF">HMPREF0179_00923</name>
</gene>
<dbReference type="GO" id="GO:0016853">
    <property type="term" value="F:isomerase activity"/>
    <property type="evidence" value="ECO:0007669"/>
    <property type="project" value="UniProtKB-KW"/>
</dbReference>
<dbReference type="eggNOG" id="COG0743">
    <property type="taxonomic scope" value="Bacteria"/>
</dbReference>
<dbReference type="AlphaFoldDB" id="E5Y412"/>
<dbReference type="Pfam" id="PF02670">
    <property type="entry name" value="DXP_reductoisom"/>
    <property type="match status" value="1"/>
</dbReference>
<feature type="domain" description="1-deoxy-D-xylulose 5-phosphate reductoisomerase C-terminal" evidence="11">
    <location>
        <begin position="162"/>
        <end position="245"/>
    </location>
</feature>
<feature type="binding site" evidence="9">
    <location>
        <position position="54"/>
    </location>
    <ligand>
        <name>NADPH</name>
        <dbReference type="ChEBI" id="CHEBI:57783"/>
    </ligand>
</feature>
<evidence type="ECO:0000256" key="3">
    <source>
        <dbReference type="ARBA" id="ARBA00022723"/>
    </source>
</evidence>
<evidence type="ECO:0000256" key="4">
    <source>
        <dbReference type="ARBA" id="ARBA00022857"/>
    </source>
</evidence>
<keyword evidence="9" id="KW-0460">Magnesium</keyword>
<keyword evidence="4 9" id="KW-0521">NADP</keyword>
<evidence type="ECO:0000313" key="14">
    <source>
        <dbReference type="Proteomes" id="UP000006034"/>
    </source>
</evidence>
<dbReference type="Pfam" id="PF13288">
    <property type="entry name" value="DXPR_C"/>
    <property type="match status" value="1"/>
</dbReference>
<dbReference type="GeneID" id="78086058"/>
<dbReference type="SUPFAM" id="SSF69055">
    <property type="entry name" value="1-deoxy-D-xylulose-5-phosphate reductoisomerase, C-terminal domain"/>
    <property type="match status" value="1"/>
</dbReference>
<dbReference type="GO" id="GO:0051484">
    <property type="term" value="P:isopentenyl diphosphate biosynthetic process, methylerythritol 4-phosphate pathway involved in terpenoid biosynthetic process"/>
    <property type="evidence" value="ECO:0007669"/>
    <property type="project" value="TreeGrafter"/>
</dbReference>
<comment type="caution">
    <text evidence="13">The sequence shown here is derived from an EMBL/GenBank/DDBJ whole genome shotgun (WGS) entry which is preliminary data.</text>
</comment>
<dbReference type="InterPro" id="IPR036291">
    <property type="entry name" value="NAD(P)-bd_dom_sf"/>
</dbReference>
<evidence type="ECO:0000259" key="11">
    <source>
        <dbReference type="Pfam" id="PF08436"/>
    </source>
</evidence>
<keyword evidence="6 9" id="KW-0464">Manganese</keyword>
<evidence type="ECO:0000259" key="10">
    <source>
        <dbReference type="Pfam" id="PF02670"/>
    </source>
</evidence>
<comment type="pathway">
    <text evidence="1 9">Isoprenoid biosynthesis; isopentenyl diphosphate biosynthesis via DXP pathway; isopentenyl diphosphate from 1-deoxy-D-xylulose 5-phosphate: step 1/6.</text>
</comment>
<evidence type="ECO:0000256" key="2">
    <source>
        <dbReference type="ARBA" id="ARBA00006825"/>
    </source>
</evidence>
<evidence type="ECO:0000256" key="5">
    <source>
        <dbReference type="ARBA" id="ARBA00023002"/>
    </source>
</evidence>
<feature type="binding site" evidence="9">
    <location>
        <position position="167"/>
    </location>
    <ligand>
        <name>1-deoxy-D-xylulose 5-phosphate</name>
        <dbReference type="ChEBI" id="CHEBI:57792"/>
    </ligand>
</feature>
<dbReference type="EC" id="1.1.1.267" evidence="9"/>
<feature type="binding site" evidence="9">
    <location>
        <position position="215"/>
    </location>
    <ligand>
        <name>1-deoxy-D-xylulose 5-phosphate</name>
        <dbReference type="ChEBI" id="CHEBI:57792"/>
    </ligand>
</feature>
<protein>
    <recommendedName>
        <fullName evidence="9">1-deoxy-D-xylulose 5-phosphate reductoisomerase</fullName>
        <shortName evidence="9">DXP reductoisomerase</shortName>
        <ecNumber evidence="9">1.1.1.267</ecNumber>
    </recommendedName>
    <alternativeName>
        <fullName evidence="9">1-deoxyxylulose-5-phosphate reductoisomerase</fullName>
    </alternativeName>
    <alternativeName>
        <fullName evidence="9">2-C-methyl-D-erythritol 4-phosphate synthase</fullName>
    </alternativeName>
</protein>
<dbReference type="PIRSF" id="PIRSF006205">
    <property type="entry name" value="Dxp_reductismrs"/>
    <property type="match status" value="1"/>
</dbReference>
<reference evidence="13 14" key="1">
    <citation type="submission" date="2010-10" db="EMBL/GenBank/DDBJ databases">
        <authorList>
            <consortium name="The Broad Institute Genome Sequencing Platform"/>
            <person name="Ward D."/>
            <person name="Earl A."/>
            <person name="Feldgarden M."/>
            <person name="Young S.K."/>
            <person name="Gargeya S."/>
            <person name="Zeng Q."/>
            <person name="Alvarado L."/>
            <person name="Berlin A."/>
            <person name="Bochicchio J."/>
            <person name="Chapman S.B."/>
            <person name="Chen Z."/>
            <person name="Freedman E."/>
            <person name="Gellesch M."/>
            <person name="Goldberg J."/>
            <person name="Griggs A."/>
            <person name="Gujja S."/>
            <person name="Heilman E."/>
            <person name="Heiman D."/>
            <person name="Howarth C."/>
            <person name="Mehta T."/>
            <person name="Neiman D."/>
            <person name="Pearson M."/>
            <person name="Roberts A."/>
            <person name="Saif S."/>
            <person name="Shea T."/>
            <person name="Shenoy N."/>
            <person name="Sisk P."/>
            <person name="Stolte C."/>
            <person name="Sykes S."/>
            <person name="White J."/>
            <person name="Yandava C."/>
            <person name="Allen-Vercoe E."/>
            <person name="Sibley C."/>
            <person name="Ambrose C.E."/>
            <person name="Strauss J."/>
            <person name="Daigneault M."/>
            <person name="Haas B."/>
            <person name="Nusbaum C."/>
            <person name="Birren B."/>
        </authorList>
    </citation>
    <scope>NUCLEOTIDE SEQUENCE [LARGE SCALE GENOMIC DNA]</scope>
    <source>
        <strain evidence="13 14">3_1_6</strain>
    </source>
</reference>
<feature type="binding site" evidence="9">
    <location>
        <position position="192"/>
    </location>
    <ligand>
        <name>1-deoxy-D-xylulose 5-phosphate</name>
        <dbReference type="ChEBI" id="CHEBI:57792"/>
    </ligand>
</feature>
<organism evidence="13 14">
    <name type="scientific">Bilophila wadsworthia (strain 3_1_6)</name>
    <dbReference type="NCBI Taxonomy" id="563192"/>
    <lineage>
        <taxon>Bacteria</taxon>
        <taxon>Pseudomonadati</taxon>
        <taxon>Thermodesulfobacteriota</taxon>
        <taxon>Desulfovibrionia</taxon>
        <taxon>Desulfovibrionales</taxon>
        <taxon>Desulfovibrionaceae</taxon>
        <taxon>Bilophila</taxon>
    </lineage>
</organism>
<feature type="domain" description="DXP reductoisomerase C-terminal" evidence="12">
    <location>
        <begin position="278"/>
        <end position="392"/>
    </location>
</feature>
<feature type="binding site" evidence="9">
    <location>
        <position position="28"/>
    </location>
    <ligand>
        <name>NADPH</name>
        <dbReference type="ChEBI" id="CHEBI:57783"/>
    </ligand>
</feature>
<feature type="binding site" evidence="9">
    <location>
        <position position="233"/>
    </location>
    <ligand>
        <name>1-deoxy-D-xylulose 5-phosphate</name>
        <dbReference type="ChEBI" id="CHEBI:57792"/>
    </ligand>
</feature>
<feature type="binding site" evidence="9">
    <location>
        <position position="142"/>
    </location>
    <ligand>
        <name>NADPH</name>
        <dbReference type="ChEBI" id="CHEBI:57783"/>
    </ligand>
</feature>